<dbReference type="HOGENOM" id="CLU_2442297_0_0_1"/>
<dbReference type="EMBL" id="KN837169">
    <property type="protein sequence ID" value="KIJ37363.1"/>
    <property type="molecule type" value="Genomic_DNA"/>
</dbReference>
<evidence type="ECO:0000256" key="1">
    <source>
        <dbReference type="SAM" id="MobiDB-lite"/>
    </source>
</evidence>
<organism evidence="2 3">
    <name type="scientific">Sphaerobolus stellatus (strain SS14)</name>
    <dbReference type="NCBI Taxonomy" id="990650"/>
    <lineage>
        <taxon>Eukaryota</taxon>
        <taxon>Fungi</taxon>
        <taxon>Dikarya</taxon>
        <taxon>Basidiomycota</taxon>
        <taxon>Agaricomycotina</taxon>
        <taxon>Agaricomycetes</taxon>
        <taxon>Phallomycetidae</taxon>
        <taxon>Geastrales</taxon>
        <taxon>Sphaerobolaceae</taxon>
        <taxon>Sphaerobolus</taxon>
    </lineage>
</organism>
<reference evidence="2 3" key="1">
    <citation type="submission" date="2014-06" db="EMBL/GenBank/DDBJ databases">
        <title>Evolutionary Origins and Diversification of the Mycorrhizal Mutualists.</title>
        <authorList>
            <consortium name="DOE Joint Genome Institute"/>
            <consortium name="Mycorrhizal Genomics Consortium"/>
            <person name="Kohler A."/>
            <person name="Kuo A."/>
            <person name="Nagy L.G."/>
            <person name="Floudas D."/>
            <person name="Copeland A."/>
            <person name="Barry K.W."/>
            <person name="Cichocki N."/>
            <person name="Veneault-Fourrey C."/>
            <person name="LaButti K."/>
            <person name="Lindquist E.A."/>
            <person name="Lipzen A."/>
            <person name="Lundell T."/>
            <person name="Morin E."/>
            <person name="Murat C."/>
            <person name="Riley R."/>
            <person name="Ohm R."/>
            <person name="Sun H."/>
            <person name="Tunlid A."/>
            <person name="Henrissat B."/>
            <person name="Grigoriev I.V."/>
            <person name="Hibbett D.S."/>
            <person name="Martin F."/>
        </authorList>
    </citation>
    <scope>NUCLEOTIDE SEQUENCE [LARGE SCALE GENOMIC DNA]</scope>
    <source>
        <strain evidence="2 3">SS14</strain>
    </source>
</reference>
<feature type="compositionally biased region" description="Basic and acidic residues" evidence="1">
    <location>
        <begin position="81"/>
        <end position="90"/>
    </location>
</feature>
<evidence type="ECO:0000313" key="3">
    <source>
        <dbReference type="Proteomes" id="UP000054279"/>
    </source>
</evidence>
<name>A0A0C9U3E5_SPHS4</name>
<dbReference type="Proteomes" id="UP000054279">
    <property type="component" value="Unassembled WGS sequence"/>
</dbReference>
<dbReference type="AlphaFoldDB" id="A0A0C9U3E5"/>
<protein>
    <submittedName>
        <fullName evidence="2">Uncharacterized protein</fullName>
    </submittedName>
</protein>
<sequence length="90" mass="10228">MAIENRRRNRKEIAGTPLTNSVQENFRGFTFSGETDATTWLSEEAKARQQEAVTTEEFSVNIPDPDDIDDDSAHAGRYARRKGDMDVDFM</sequence>
<keyword evidence="3" id="KW-1185">Reference proteome</keyword>
<proteinExistence type="predicted"/>
<feature type="region of interest" description="Disordered" evidence="1">
    <location>
        <begin position="51"/>
        <end position="90"/>
    </location>
</feature>
<accession>A0A0C9U3E5</accession>
<gene>
    <name evidence="2" type="ORF">M422DRAFT_231704</name>
</gene>
<evidence type="ECO:0000313" key="2">
    <source>
        <dbReference type="EMBL" id="KIJ37363.1"/>
    </source>
</evidence>